<evidence type="ECO:0000259" key="2">
    <source>
        <dbReference type="Pfam" id="PF03795"/>
    </source>
</evidence>
<dbReference type="SUPFAM" id="SSF54909">
    <property type="entry name" value="Dimeric alpha+beta barrel"/>
    <property type="match status" value="1"/>
</dbReference>
<dbReference type="Gene3D" id="3.30.70.1060">
    <property type="entry name" value="Dimeric alpha+beta barrel"/>
    <property type="match status" value="1"/>
</dbReference>
<dbReference type="PANTHER" id="PTHR35174:SF1">
    <property type="entry name" value="BLL0086 PROTEIN"/>
    <property type="match status" value="1"/>
</dbReference>
<dbReference type="InterPro" id="IPR011008">
    <property type="entry name" value="Dimeric_a/b-barrel"/>
</dbReference>
<name>A0A538SPV2_UNCEI</name>
<organism evidence="3 4">
    <name type="scientific">Eiseniibacteriota bacterium</name>
    <dbReference type="NCBI Taxonomy" id="2212470"/>
    <lineage>
        <taxon>Bacteria</taxon>
        <taxon>Candidatus Eiseniibacteriota</taxon>
    </lineage>
</organism>
<evidence type="ECO:0000313" key="4">
    <source>
        <dbReference type="Proteomes" id="UP000319829"/>
    </source>
</evidence>
<evidence type="ECO:0000313" key="3">
    <source>
        <dbReference type="EMBL" id="TMQ53402.1"/>
    </source>
</evidence>
<comment type="similarity">
    <text evidence="1">Belongs to the YciI family.</text>
</comment>
<proteinExistence type="inferred from homology"/>
<gene>
    <name evidence="3" type="ORF">E6K74_09345</name>
</gene>
<dbReference type="EMBL" id="VBOU01000086">
    <property type="protein sequence ID" value="TMQ53402.1"/>
    <property type="molecule type" value="Genomic_DNA"/>
</dbReference>
<dbReference type="InterPro" id="IPR005545">
    <property type="entry name" value="YCII"/>
</dbReference>
<sequence>MKYLMLIKHAESYRSQPIPQGLLDAMGEFVTEGFKSGVLKDTAGLKGTVEGLRVRSSGGKLKVTDGPFTEAKEIIGGYALVEVNSKEEALHFARQFMELHRVHWPEFEGESEVRPLEDM</sequence>
<accession>A0A538SPV2</accession>
<evidence type="ECO:0000256" key="1">
    <source>
        <dbReference type="ARBA" id="ARBA00007689"/>
    </source>
</evidence>
<feature type="domain" description="YCII-related" evidence="2">
    <location>
        <begin position="1"/>
        <end position="95"/>
    </location>
</feature>
<protein>
    <recommendedName>
        <fullName evidence="2">YCII-related domain-containing protein</fullName>
    </recommendedName>
</protein>
<dbReference type="PANTHER" id="PTHR35174">
    <property type="entry name" value="BLL7171 PROTEIN-RELATED"/>
    <property type="match status" value="1"/>
</dbReference>
<reference evidence="3 4" key="1">
    <citation type="journal article" date="2019" name="Nat. Microbiol.">
        <title>Mediterranean grassland soil C-N compound turnover is dependent on rainfall and depth, and is mediated by genomically divergent microorganisms.</title>
        <authorList>
            <person name="Diamond S."/>
            <person name="Andeer P.F."/>
            <person name="Li Z."/>
            <person name="Crits-Christoph A."/>
            <person name="Burstein D."/>
            <person name="Anantharaman K."/>
            <person name="Lane K.R."/>
            <person name="Thomas B.C."/>
            <person name="Pan C."/>
            <person name="Northen T.R."/>
            <person name="Banfield J.F."/>
        </authorList>
    </citation>
    <scope>NUCLEOTIDE SEQUENCE [LARGE SCALE GENOMIC DNA]</scope>
    <source>
        <strain evidence="3">WS_4</strain>
    </source>
</reference>
<dbReference type="AlphaFoldDB" id="A0A538SPV2"/>
<dbReference type="Proteomes" id="UP000319829">
    <property type="component" value="Unassembled WGS sequence"/>
</dbReference>
<dbReference type="Pfam" id="PF03795">
    <property type="entry name" value="YCII"/>
    <property type="match status" value="1"/>
</dbReference>
<comment type="caution">
    <text evidence="3">The sequence shown here is derived from an EMBL/GenBank/DDBJ whole genome shotgun (WGS) entry which is preliminary data.</text>
</comment>